<dbReference type="InterPro" id="IPR017871">
    <property type="entry name" value="ABC_transporter-like_CS"/>
</dbReference>
<dbReference type="Proteomes" id="UP000078529">
    <property type="component" value="Unassembled WGS sequence"/>
</dbReference>
<evidence type="ECO:0000256" key="2">
    <source>
        <dbReference type="ARBA" id="ARBA00005417"/>
    </source>
</evidence>
<organism evidence="12 13">
    <name type="scientific">Aureimonas ureilytica</name>
    <dbReference type="NCBI Taxonomy" id="401562"/>
    <lineage>
        <taxon>Bacteria</taxon>
        <taxon>Pseudomonadati</taxon>
        <taxon>Pseudomonadota</taxon>
        <taxon>Alphaproteobacteria</taxon>
        <taxon>Hyphomicrobiales</taxon>
        <taxon>Aurantimonadaceae</taxon>
        <taxon>Aureimonas</taxon>
    </lineage>
</organism>
<keyword evidence="7 12" id="KW-0067">ATP-binding</keyword>
<dbReference type="CDD" id="cd03214">
    <property type="entry name" value="ABC_Iron-Siderophores_B12_Hemin"/>
    <property type="match status" value="1"/>
</dbReference>
<keyword evidence="6" id="KW-0547">Nucleotide-binding</keyword>
<dbReference type="InterPro" id="IPR003593">
    <property type="entry name" value="AAA+_ATPase"/>
</dbReference>
<gene>
    <name evidence="12" type="ORF">NS365_07845</name>
</gene>
<dbReference type="PANTHER" id="PTHR42771:SF2">
    <property type="entry name" value="IRON(3+)-HYDROXAMATE IMPORT ATP-BINDING PROTEIN FHUC"/>
    <property type="match status" value="1"/>
</dbReference>
<keyword evidence="5" id="KW-0410">Iron transport</keyword>
<accession>A0A175RS57</accession>
<evidence type="ECO:0000256" key="7">
    <source>
        <dbReference type="ARBA" id="ARBA00022840"/>
    </source>
</evidence>
<keyword evidence="9" id="KW-0406">Ion transport</keyword>
<keyword evidence="3" id="KW-0813">Transport</keyword>
<dbReference type="Pfam" id="PF00005">
    <property type="entry name" value="ABC_tran"/>
    <property type="match status" value="1"/>
</dbReference>
<keyword evidence="8" id="KW-0408">Iron</keyword>
<evidence type="ECO:0000256" key="3">
    <source>
        <dbReference type="ARBA" id="ARBA00022448"/>
    </source>
</evidence>
<evidence type="ECO:0000256" key="6">
    <source>
        <dbReference type="ARBA" id="ARBA00022741"/>
    </source>
</evidence>
<proteinExistence type="inferred from homology"/>
<dbReference type="PROSITE" id="PS00211">
    <property type="entry name" value="ABC_TRANSPORTER_1"/>
    <property type="match status" value="1"/>
</dbReference>
<dbReference type="InterPro" id="IPR051535">
    <property type="entry name" value="Siderophore_ABC-ATPase"/>
</dbReference>
<evidence type="ECO:0000256" key="8">
    <source>
        <dbReference type="ARBA" id="ARBA00023004"/>
    </source>
</evidence>
<dbReference type="GO" id="GO:0005886">
    <property type="term" value="C:plasma membrane"/>
    <property type="evidence" value="ECO:0007669"/>
    <property type="project" value="UniProtKB-SubCell"/>
</dbReference>
<dbReference type="InterPro" id="IPR003439">
    <property type="entry name" value="ABC_transporter-like_ATP-bd"/>
</dbReference>
<keyword evidence="10" id="KW-0472">Membrane</keyword>
<dbReference type="EMBL" id="LDQA01000019">
    <property type="protein sequence ID" value="KTR06317.1"/>
    <property type="molecule type" value="Genomic_DNA"/>
</dbReference>
<dbReference type="SUPFAM" id="SSF52540">
    <property type="entry name" value="P-loop containing nucleoside triphosphate hydrolases"/>
    <property type="match status" value="1"/>
</dbReference>
<reference evidence="12 13" key="1">
    <citation type="journal article" date="2016" name="Front. Microbiol.">
        <title>Genomic Resource of Rice Seed Associated Bacteria.</title>
        <authorList>
            <person name="Midha S."/>
            <person name="Bansal K."/>
            <person name="Sharma S."/>
            <person name="Kumar N."/>
            <person name="Patil P.P."/>
            <person name="Chaudhry V."/>
            <person name="Patil P.B."/>
        </authorList>
    </citation>
    <scope>NUCLEOTIDE SEQUENCE [LARGE SCALE GENOMIC DNA]</scope>
    <source>
        <strain evidence="12 13">NS365</strain>
    </source>
</reference>
<evidence type="ECO:0000313" key="12">
    <source>
        <dbReference type="EMBL" id="KTR06317.1"/>
    </source>
</evidence>
<feature type="domain" description="ABC transporter" evidence="11">
    <location>
        <begin position="3"/>
        <end position="239"/>
    </location>
</feature>
<dbReference type="RefSeq" id="WP_058599723.1">
    <property type="nucleotide sequence ID" value="NZ_LDQA01000019.1"/>
</dbReference>
<protein>
    <submittedName>
        <fullName evidence="12">Ferrichrome ABC transporter ATP-binding protein</fullName>
    </submittedName>
</protein>
<keyword evidence="13" id="KW-1185">Reference proteome</keyword>
<dbReference type="InterPro" id="IPR027417">
    <property type="entry name" value="P-loop_NTPase"/>
</dbReference>
<keyword evidence="4" id="KW-1003">Cell membrane</keyword>
<sequence length="278" mass="30075">MCLRAHDLTIRYGQRTALSGFALKLEPGEVRALIGPNGSGKSTALQALAGLVRVAAGAVEIEGRSVFSMGRRELARHLAFLPQQPVAPDEMTVGQLVRQGRFAHVGLFKSYGPDDEAAIDWALECTGLGPFSERPLNALSGGERQRAWISAALAQEARILFLDEPTTFLDIGYQVELLDLVYRLSRERGVSVVMAIHDLNQAMSVADRISVLETGRCVFDGEPEALASSGLIERVFRVHGRFVDLAPDAPPHFDVDLLRRQGPVGVMPQAVGTPSPLA</sequence>
<evidence type="ECO:0000256" key="10">
    <source>
        <dbReference type="ARBA" id="ARBA00023136"/>
    </source>
</evidence>
<dbReference type="Gene3D" id="3.40.50.300">
    <property type="entry name" value="P-loop containing nucleotide triphosphate hydrolases"/>
    <property type="match status" value="1"/>
</dbReference>
<name>A0A175RS57_9HYPH</name>
<dbReference type="PROSITE" id="PS50893">
    <property type="entry name" value="ABC_TRANSPORTER_2"/>
    <property type="match status" value="1"/>
</dbReference>
<dbReference type="GO" id="GO:0005524">
    <property type="term" value="F:ATP binding"/>
    <property type="evidence" value="ECO:0007669"/>
    <property type="project" value="UniProtKB-KW"/>
</dbReference>
<dbReference type="PATRIC" id="fig|401562.4.peg.1303"/>
<comment type="subcellular location">
    <subcellularLocation>
        <location evidence="1">Cell membrane</location>
        <topology evidence="1">Peripheral membrane protein</topology>
    </subcellularLocation>
</comment>
<evidence type="ECO:0000259" key="11">
    <source>
        <dbReference type="PROSITE" id="PS50893"/>
    </source>
</evidence>
<comment type="caution">
    <text evidence="12">The sequence shown here is derived from an EMBL/GenBank/DDBJ whole genome shotgun (WGS) entry which is preliminary data.</text>
</comment>
<evidence type="ECO:0000313" key="13">
    <source>
        <dbReference type="Proteomes" id="UP000078529"/>
    </source>
</evidence>
<comment type="similarity">
    <text evidence="2">Belongs to the ABC transporter superfamily.</text>
</comment>
<dbReference type="SMART" id="SM00382">
    <property type="entry name" value="AAA"/>
    <property type="match status" value="1"/>
</dbReference>
<dbReference type="AlphaFoldDB" id="A0A175RS57"/>
<evidence type="ECO:0000256" key="5">
    <source>
        <dbReference type="ARBA" id="ARBA00022496"/>
    </source>
</evidence>
<dbReference type="GO" id="GO:0016887">
    <property type="term" value="F:ATP hydrolysis activity"/>
    <property type="evidence" value="ECO:0007669"/>
    <property type="project" value="InterPro"/>
</dbReference>
<dbReference type="PANTHER" id="PTHR42771">
    <property type="entry name" value="IRON(3+)-HYDROXAMATE IMPORT ATP-BINDING PROTEIN FHUC"/>
    <property type="match status" value="1"/>
</dbReference>
<evidence type="ECO:0000256" key="9">
    <source>
        <dbReference type="ARBA" id="ARBA00023065"/>
    </source>
</evidence>
<evidence type="ECO:0000256" key="4">
    <source>
        <dbReference type="ARBA" id="ARBA00022475"/>
    </source>
</evidence>
<dbReference type="FunFam" id="3.40.50.300:FF:000134">
    <property type="entry name" value="Iron-enterobactin ABC transporter ATP-binding protein"/>
    <property type="match status" value="1"/>
</dbReference>
<evidence type="ECO:0000256" key="1">
    <source>
        <dbReference type="ARBA" id="ARBA00004202"/>
    </source>
</evidence>
<dbReference type="GO" id="GO:0006826">
    <property type="term" value="P:iron ion transport"/>
    <property type="evidence" value="ECO:0007669"/>
    <property type="project" value="UniProtKB-KW"/>
</dbReference>